<feature type="region of interest" description="Disordered" evidence="1">
    <location>
        <begin position="523"/>
        <end position="546"/>
    </location>
</feature>
<protein>
    <recommendedName>
        <fullName evidence="2">NrS-1 polymerase-like helicase domain-containing protein</fullName>
    </recommendedName>
</protein>
<dbReference type="InterPro" id="IPR027417">
    <property type="entry name" value="P-loop_NTPase"/>
</dbReference>
<dbReference type="SUPFAM" id="SSF52540">
    <property type="entry name" value="P-loop containing nucleoside triphosphate hydrolases"/>
    <property type="match status" value="1"/>
</dbReference>
<dbReference type="InterPro" id="IPR045455">
    <property type="entry name" value="NrS-1_pol-like_helicase"/>
</dbReference>
<gene>
    <name evidence="3" type="ORF">SAMN06265338_13413</name>
</gene>
<name>A0A212SF08_RHOAC</name>
<dbReference type="Pfam" id="PF19263">
    <property type="entry name" value="DUF5906"/>
    <property type="match status" value="1"/>
</dbReference>
<accession>A0A212SF08</accession>
<evidence type="ECO:0000313" key="3">
    <source>
        <dbReference type="EMBL" id="SNB84245.1"/>
    </source>
</evidence>
<feature type="region of interest" description="Disordered" evidence="1">
    <location>
        <begin position="28"/>
        <end position="67"/>
    </location>
</feature>
<keyword evidence="4" id="KW-1185">Reference proteome</keyword>
<sequence length="546" mass="61208">MSGAEEIAKTIESATVLAFPGKAAEKIADGPALVEGDGGHGRGSDDPPPPDGPDDVDGDDSDGRGGAIAQLNRTHALVLLGSRAVVMREQPDGPVEDRVRYMSPDAFKTYFQNKKVRKVSRVLDKETGEWVQKVTYVNLAPLWLASPDRRTYDGIEFFPDPRNAQGTPRYFNIWRGFGVEPSSDVPEERAKKYTVFRDHVFTNVCCGDKDLFEWTWAWLAHLIQRPRERIGTAIVLRGKMGVGKTVLGQVIGSLFPSHYFLVDDPRYLTGQFNAHMASCLLLQVDEGFWAGDKAAEGRLKGLVTADKQMIEAKGVDPIRLDNYVRLLFSSNNDWVVPAGMDERRFAVFDVGDYAKENHGYFRELYAQMDSGGREALLADLLAYDLDREGAPNVRVIPKTGALLEQKIRTLDPIPMWLYGRLIDGAQTHRKSKWEGTVPIRTLHNDYLRFAEKTGVKRKASDIEFGIALKKLLPDLTESRKRQWVEEIGADGRPTEVEKRVRCYEFPDLAACRDTFQEAMRQPIDWGPELPGEGECSADSGFRDEPL</sequence>
<organism evidence="3 4">
    <name type="scientific">Rhodoblastus acidophilus</name>
    <name type="common">Rhodopseudomonas acidophila</name>
    <dbReference type="NCBI Taxonomy" id="1074"/>
    <lineage>
        <taxon>Bacteria</taxon>
        <taxon>Pseudomonadati</taxon>
        <taxon>Pseudomonadota</taxon>
        <taxon>Alphaproteobacteria</taxon>
        <taxon>Hyphomicrobiales</taxon>
        <taxon>Rhodoblastaceae</taxon>
        <taxon>Rhodoblastus</taxon>
    </lineage>
</organism>
<feature type="domain" description="NrS-1 polymerase-like helicase" evidence="2">
    <location>
        <begin position="236"/>
        <end position="344"/>
    </location>
</feature>
<reference evidence="4" key="1">
    <citation type="submission" date="2017-06" db="EMBL/GenBank/DDBJ databases">
        <authorList>
            <person name="Varghese N."/>
            <person name="Submissions S."/>
        </authorList>
    </citation>
    <scope>NUCLEOTIDE SEQUENCE [LARGE SCALE GENOMIC DNA]</scope>
    <source>
        <strain evidence="4">DSM 137</strain>
    </source>
</reference>
<dbReference type="AlphaFoldDB" id="A0A212SF08"/>
<dbReference type="EMBL" id="FYDG01000034">
    <property type="protein sequence ID" value="SNB84245.1"/>
    <property type="molecule type" value="Genomic_DNA"/>
</dbReference>
<proteinExistence type="predicted"/>
<evidence type="ECO:0000259" key="2">
    <source>
        <dbReference type="Pfam" id="PF19263"/>
    </source>
</evidence>
<evidence type="ECO:0000313" key="4">
    <source>
        <dbReference type="Proteomes" id="UP000198418"/>
    </source>
</evidence>
<evidence type="ECO:0000256" key="1">
    <source>
        <dbReference type="SAM" id="MobiDB-lite"/>
    </source>
</evidence>
<dbReference type="Proteomes" id="UP000198418">
    <property type="component" value="Unassembled WGS sequence"/>
</dbReference>